<sequence length="98" mass="9891">MARPPEREVGGGAWSGASGSCSDVTSGCNARAFLGGIAGVAVHSTPSVGAGADLAGAERRWMSDSRRIPATGGGRDAGYGVILRNAGRRGLDLPHETR</sequence>
<comment type="caution">
    <text evidence="1">The sequence shown here is derived from an EMBL/GenBank/DDBJ whole genome shotgun (WGS) entry which is preliminary data.</text>
</comment>
<proteinExistence type="predicted"/>
<reference evidence="1" key="1">
    <citation type="journal article" date="2014" name="Int. J. Syst. Evol. Microbiol.">
        <title>Complete genome sequence of Corynebacterium casei LMG S-19264T (=DSM 44701T), isolated from a smear-ripened cheese.</title>
        <authorList>
            <consortium name="US DOE Joint Genome Institute (JGI-PGF)"/>
            <person name="Walter F."/>
            <person name="Albersmeier A."/>
            <person name="Kalinowski J."/>
            <person name="Ruckert C."/>
        </authorList>
    </citation>
    <scope>NUCLEOTIDE SEQUENCE</scope>
    <source>
        <strain evidence="1">JCM 3172</strain>
    </source>
</reference>
<organism evidence="1 2">
    <name type="scientific">Streptomyces purpureus</name>
    <dbReference type="NCBI Taxonomy" id="1951"/>
    <lineage>
        <taxon>Bacteria</taxon>
        <taxon>Bacillati</taxon>
        <taxon>Actinomycetota</taxon>
        <taxon>Actinomycetes</taxon>
        <taxon>Kitasatosporales</taxon>
        <taxon>Streptomycetaceae</taxon>
        <taxon>Streptomyces</taxon>
    </lineage>
</organism>
<keyword evidence="2" id="KW-1185">Reference proteome</keyword>
<protein>
    <submittedName>
        <fullName evidence="1">Uncharacterized protein</fullName>
    </submittedName>
</protein>
<dbReference type="PROSITE" id="PS51257">
    <property type="entry name" value="PROKAR_LIPOPROTEIN"/>
    <property type="match status" value="1"/>
</dbReference>
<evidence type="ECO:0000313" key="1">
    <source>
        <dbReference type="EMBL" id="GGT15913.1"/>
    </source>
</evidence>
<name>A0A918GYA2_9ACTN</name>
<dbReference type="AlphaFoldDB" id="A0A918GYA2"/>
<reference evidence="1" key="2">
    <citation type="submission" date="2020-09" db="EMBL/GenBank/DDBJ databases">
        <authorList>
            <person name="Sun Q."/>
            <person name="Ohkuma M."/>
        </authorList>
    </citation>
    <scope>NUCLEOTIDE SEQUENCE</scope>
    <source>
        <strain evidence="1">JCM 3172</strain>
    </source>
</reference>
<accession>A0A918GYA2</accession>
<evidence type="ECO:0000313" key="2">
    <source>
        <dbReference type="Proteomes" id="UP000619486"/>
    </source>
</evidence>
<dbReference type="Proteomes" id="UP000619486">
    <property type="component" value="Unassembled WGS sequence"/>
</dbReference>
<gene>
    <name evidence="1" type="ORF">GCM10014713_05960</name>
</gene>
<dbReference type="EMBL" id="BMQQ01000001">
    <property type="protein sequence ID" value="GGT15913.1"/>
    <property type="molecule type" value="Genomic_DNA"/>
</dbReference>